<dbReference type="EMBL" id="AKFT01000051">
    <property type="protein sequence ID" value="EJF46680.1"/>
    <property type="molecule type" value="Genomic_DNA"/>
</dbReference>
<name>J1HL65_9ACTO</name>
<organism evidence="2 3">
    <name type="scientific">Actinomyces massiliensis F0489</name>
    <dbReference type="NCBI Taxonomy" id="1125718"/>
    <lineage>
        <taxon>Bacteria</taxon>
        <taxon>Bacillati</taxon>
        <taxon>Actinomycetota</taxon>
        <taxon>Actinomycetes</taxon>
        <taxon>Actinomycetales</taxon>
        <taxon>Actinomycetaceae</taxon>
        <taxon>Actinomyces</taxon>
    </lineage>
</organism>
<comment type="caution">
    <text evidence="2">The sequence shown here is derived from an EMBL/GenBank/DDBJ whole genome shotgun (WGS) entry which is preliminary data.</text>
</comment>
<feature type="compositionally biased region" description="Basic and acidic residues" evidence="1">
    <location>
        <begin position="32"/>
        <end position="57"/>
    </location>
</feature>
<dbReference type="Proteomes" id="UP000002941">
    <property type="component" value="Unassembled WGS sequence"/>
</dbReference>
<sequence length="67" mass="7680">MRTPARAGNRAVLPTRPVSSSYFSAPHPRARGGRDDDRHFRRGEDNDGDAPWKDRPQLLRAVQTHRF</sequence>
<protein>
    <submittedName>
        <fullName evidence="2">Uncharacterized protein</fullName>
    </submittedName>
</protein>
<evidence type="ECO:0000313" key="2">
    <source>
        <dbReference type="EMBL" id="EJF46680.1"/>
    </source>
</evidence>
<feature type="region of interest" description="Disordered" evidence="1">
    <location>
        <begin position="1"/>
        <end position="67"/>
    </location>
</feature>
<reference evidence="2 3" key="1">
    <citation type="submission" date="2012-05" db="EMBL/GenBank/DDBJ databases">
        <authorList>
            <person name="Harkins D.M."/>
            <person name="Madupu R."/>
            <person name="Durkin A.S."/>
            <person name="Torralba M."/>
            <person name="Methe B."/>
            <person name="Sutton G.G."/>
            <person name="Nelson K.E."/>
        </authorList>
    </citation>
    <scope>NUCLEOTIDE SEQUENCE [LARGE SCALE GENOMIC DNA]</scope>
    <source>
        <strain evidence="2 3">F0489</strain>
    </source>
</reference>
<accession>J1HL65</accession>
<gene>
    <name evidence="2" type="ORF">HMPREF1318_2692</name>
</gene>
<evidence type="ECO:0000313" key="3">
    <source>
        <dbReference type="Proteomes" id="UP000002941"/>
    </source>
</evidence>
<evidence type="ECO:0000256" key="1">
    <source>
        <dbReference type="SAM" id="MobiDB-lite"/>
    </source>
</evidence>
<proteinExistence type="predicted"/>
<keyword evidence="3" id="KW-1185">Reference proteome</keyword>
<dbReference type="AlphaFoldDB" id="J1HL65"/>